<dbReference type="Pfam" id="PF13439">
    <property type="entry name" value="Glyco_transf_4"/>
    <property type="match status" value="1"/>
</dbReference>
<dbReference type="Gene3D" id="3.40.50.2000">
    <property type="entry name" value="Glycogen Phosphorylase B"/>
    <property type="match status" value="2"/>
</dbReference>
<dbReference type="PANTHER" id="PTHR46401:SF2">
    <property type="entry name" value="GLYCOSYLTRANSFERASE WBBK-RELATED"/>
    <property type="match status" value="1"/>
</dbReference>
<reference evidence="4 5" key="1">
    <citation type="submission" date="2020-06" db="EMBL/GenBank/DDBJ databases">
        <title>Sphingomonas hominis sp. nov., a member of the Sphingomonas, isolated from the hair of a 22-year-old girl.</title>
        <authorList>
            <person name="Zhang D.-F."/>
            <person name="Cui X.-W."/>
        </authorList>
    </citation>
    <scope>NUCLEOTIDE SEQUENCE [LARGE SCALE GENOMIC DNA]</scope>
    <source>
        <strain evidence="4 5">HHU CXW</strain>
    </source>
</reference>
<proteinExistence type="predicted"/>
<sequence length="359" mass="39717">MSRLVVNARFLTQPITGVQRHAVEVSRRLRHMLPNVRFVTPGGVLHADLACELGAEQVGRTHGHLWEQAELPRYLDGAPLLSLCNAAPIALTRQIVTIHDAAPFSVPQAYSRPFRTWYRFMIRALGQRSSAIMTDSKFSADELMRRADIPTDKLTVVPLGCDHILATGRNQAVLDRHELRGRRYLLAVGSSSPHKNYAALLRVARHMSNQPFLFVIAGGTSARVHAIEDEVDANPGRSDSHIRHVGRVTDAELRTLYEHADGYVHPSYYEGFGLPPLEAMALGCPVMSARAGSLPEVLSDGALYFDPHDDADMAAAIARFMDDAVLRDRLRDRGLIRAAAHSWDRTAQEVLALVRATFG</sequence>
<keyword evidence="1" id="KW-0808">Transferase</keyword>
<dbReference type="Proteomes" id="UP000621447">
    <property type="component" value="Unassembled WGS sequence"/>
</dbReference>
<comment type="caution">
    <text evidence="4">The sequence shown here is derived from an EMBL/GenBank/DDBJ whole genome shotgun (WGS) entry which is preliminary data.</text>
</comment>
<evidence type="ECO:0000259" key="2">
    <source>
        <dbReference type="Pfam" id="PF00534"/>
    </source>
</evidence>
<evidence type="ECO:0000313" key="5">
    <source>
        <dbReference type="Proteomes" id="UP000621447"/>
    </source>
</evidence>
<dbReference type="InterPro" id="IPR028098">
    <property type="entry name" value="Glyco_trans_4-like_N"/>
</dbReference>
<dbReference type="SUPFAM" id="SSF53756">
    <property type="entry name" value="UDP-Glycosyltransferase/glycogen phosphorylase"/>
    <property type="match status" value="1"/>
</dbReference>
<protein>
    <submittedName>
        <fullName evidence="4">Glycosyltransferase family 4 protein</fullName>
    </submittedName>
</protein>
<feature type="domain" description="Glycosyltransferase subfamily 4-like N-terminal" evidence="3">
    <location>
        <begin position="16"/>
        <end position="162"/>
    </location>
</feature>
<dbReference type="EMBL" id="JABULH010000017">
    <property type="protein sequence ID" value="NTS66797.1"/>
    <property type="molecule type" value="Genomic_DNA"/>
</dbReference>
<feature type="domain" description="Glycosyl transferase family 1" evidence="2">
    <location>
        <begin position="181"/>
        <end position="334"/>
    </location>
</feature>
<dbReference type="PANTHER" id="PTHR46401">
    <property type="entry name" value="GLYCOSYLTRANSFERASE WBBK-RELATED"/>
    <property type="match status" value="1"/>
</dbReference>
<evidence type="ECO:0000259" key="3">
    <source>
        <dbReference type="Pfam" id="PF13439"/>
    </source>
</evidence>
<dbReference type="Pfam" id="PF00534">
    <property type="entry name" value="Glycos_transf_1"/>
    <property type="match status" value="1"/>
</dbReference>
<keyword evidence="5" id="KW-1185">Reference proteome</keyword>
<accession>A0ABX2JQU6</accession>
<organism evidence="4 5">
    <name type="scientific">Sphingomonas hominis</name>
    <dbReference type="NCBI Taxonomy" id="2741495"/>
    <lineage>
        <taxon>Bacteria</taxon>
        <taxon>Pseudomonadati</taxon>
        <taxon>Pseudomonadota</taxon>
        <taxon>Alphaproteobacteria</taxon>
        <taxon>Sphingomonadales</taxon>
        <taxon>Sphingomonadaceae</taxon>
        <taxon>Sphingomonas</taxon>
    </lineage>
</organism>
<gene>
    <name evidence="4" type="ORF">HRV97_16780</name>
</gene>
<evidence type="ECO:0000313" key="4">
    <source>
        <dbReference type="EMBL" id="NTS66797.1"/>
    </source>
</evidence>
<dbReference type="RefSeq" id="WP_174195278.1">
    <property type="nucleotide sequence ID" value="NZ_JABULH010000017.1"/>
</dbReference>
<name>A0ABX2JQU6_9SPHN</name>
<evidence type="ECO:0000256" key="1">
    <source>
        <dbReference type="ARBA" id="ARBA00022679"/>
    </source>
</evidence>
<dbReference type="InterPro" id="IPR001296">
    <property type="entry name" value="Glyco_trans_1"/>
</dbReference>
<dbReference type="CDD" id="cd03809">
    <property type="entry name" value="GT4_MtfB-like"/>
    <property type="match status" value="1"/>
</dbReference>